<evidence type="ECO:0000313" key="3">
    <source>
        <dbReference type="Proteomes" id="UP000683360"/>
    </source>
</evidence>
<evidence type="ECO:0000259" key="1">
    <source>
        <dbReference type="Pfam" id="PF23221"/>
    </source>
</evidence>
<dbReference type="GO" id="GO:0005737">
    <property type="term" value="C:cytoplasm"/>
    <property type="evidence" value="ECO:0007669"/>
    <property type="project" value="TreeGrafter"/>
</dbReference>
<dbReference type="InterPro" id="IPR045206">
    <property type="entry name" value="Maestro_heat-like_prot"/>
</dbReference>
<reference evidence="2" key="1">
    <citation type="submission" date="2021-03" db="EMBL/GenBank/DDBJ databases">
        <authorList>
            <person name="Bekaert M."/>
        </authorList>
    </citation>
    <scope>NUCLEOTIDE SEQUENCE</scope>
</reference>
<dbReference type="Pfam" id="PF23221">
    <property type="entry name" value="HEAT_MROH2B_1st"/>
    <property type="match status" value="2"/>
</dbReference>
<organism evidence="2 3">
    <name type="scientific">Mytilus edulis</name>
    <name type="common">Blue mussel</name>
    <dbReference type="NCBI Taxonomy" id="6550"/>
    <lineage>
        <taxon>Eukaryota</taxon>
        <taxon>Metazoa</taxon>
        <taxon>Spiralia</taxon>
        <taxon>Lophotrochozoa</taxon>
        <taxon>Mollusca</taxon>
        <taxon>Bivalvia</taxon>
        <taxon>Autobranchia</taxon>
        <taxon>Pteriomorphia</taxon>
        <taxon>Mytilida</taxon>
        <taxon>Mytiloidea</taxon>
        <taxon>Mytilidae</taxon>
        <taxon>Mytilinae</taxon>
        <taxon>Mytilus</taxon>
    </lineage>
</organism>
<comment type="caution">
    <text evidence="2">The sequence shown here is derived from an EMBL/GenBank/DDBJ whole genome shotgun (WGS) entry which is preliminary data.</text>
</comment>
<dbReference type="EMBL" id="CAJPWZ010002189">
    <property type="protein sequence ID" value="CAG2232805.1"/>
    <property type="molecule type" value="Genomic_DNA"/>
</dbReference>
<dbReference type="OrthoDB" id="1884734at2759"/>
<feature type="domain" description="MROH2B-like N-terminal HEAT-repeats" evidence="1">
    <location>
        <begin position="172"/>
        <end position="205"/>
    </location>
</feature>
<dbReference type="PANTHER" id="PTHR23120">
    <property type="entry name" value="MAESTRO-RELATED HEAT DOMAIN-CONTAINING"/>
    <property type="match status" value="1"/>
</dbReference>
<protein>
    <recommendedName>
        <fullName evidence="1">MROH2B-like N-terminal HEAT-repeats domain-containing protein</fullName>
    </recommendedName>
</protein>
<keyword evidence="3" id="KW-1185">Reference proteome</keyword>
<dbReference type="InterPro" id="IPR056282">
    <property type="entry name" value="MROH2B-like_N_HEAT"/>
</dbReference>
<accession>A0A8S3TMX9</accession>
<dbReference type="AlphaFoldDB" id="A0A8S3TMX9"/>
<dbReference type="PANTHER" id="PTHR23120:SF0">
    <property type="entry name" value="MAESTRO HEAT-LIKE REPEAT FAMILY MEMBER 1"/>
    <property type="match status" value="1"/>
</dbReference>
<feature type="domain" description="MROH2B-like N-terminal HEAT-repeats" evidence="1">
    <location>
        <begin position="75"/>
        <end position="158"/>
    </location>
</feature>
<dbReference type="Proteomes" id="UP000683360">
    <property type="component" value="Unassembled WGS sequence"/>
</dbReference>
<sequence>MKISLRLVVGGSCAEENEDFSQTGSLSECHFMIMPGVDDDAIRNTGGQVDDLAMAMIDAAYDREADCRDQICDALFDLGKKRPALVLSSAYSYLKKHNKLQTGHRVVLLQCMERIIKETLSELEPPLAVDVIKQAAMELTVSKEVMPEWQTAASGVLFPWEPDFVMKLWMKLYGMVPHLTAVLGTMLPMLGMAKHENMRWVFSSARSFSGKLTGILLSSWRGNEKMKIGMLTVFKHLINAATESMQDKQEVVVSGLKMMLSEQNNKVEKVFAQVVIAMASWISRIGRRTTNDRVHH</sequence>
<gene>
    <name evidence="2" type="ORF">MEDL_45519</name>
</gene>
<evidence type="ECO:0000313" key="2">
    <source>
        <dbReference type="EMBL" id="CAG2232805.1"/>
    </source>
</evidence>
<name>A0A8S3TMX9_MYTED</name>
<proteinExistence type="predicted"/>